<dbReference type="PATRIC" id="fig|1473.5.peg.2430"/>
<accession>A0A0L0QP54</accession>
<dbReference type="OrthoDB" id="2678750at2"/>
<organism evidence="1 2">
    <name type="scientific">Virgibacillus pantothenticus</name>
    <dbReference type="NCBI Taxonomy" id="1473"/>
    <lineage>
        <taxon>Bacteria</taxon>
        <taxon>Bacillati</taxon>
        <taxon>Bacillota</taxon>
        <taxon>Bacilli</taxon>
        <taxon>Bacillales</taxon>
        <taxon>Bacillaceae</taxon>
        <taxon>Virgibacillus</taxon>
    </lineage>
</organism>
<dbReference type="AlphaFoldDB" id="A0A0L0QP54"/>
<dbReference type="InterPro" id="IPR019615">
    <property type="entry name" value="DUF2487"/>
</dbReference>
<proteinExistence type="predicted"/>
<name>A0A0L0QP54_VIRPA</name>
<reference evidence="2" key="1">
    <citation type="submission" date="2015-07" db="EMBL/GenBank/DDBJ databases">
        <title>Fjat-10053 dsm26.</title>
        <authorList>
            <person name="Liu B."/>
            <person name="Wang J."/>
            <person name="Zhu Y."/>
            <person name="Liu G."/>
            <person name="Chen Q."/>
            <person name="Chen Z."/>
            <person name="Lan J."/>
            <person name="Che J."/>
            <person name="Ge C."/>
            <person name="Shi H."/>
            <person name="Pan Z."/>
            <person name="Liu X."/>
        </authorList>
    </citation>
    <scope>NUCLEOTIDE SEQUENCE [LARGE SCALE GENOMIC DNA]</scope>
    <source>
        <strain evidence="2">DSM 26</strain>
    </source>
</reference>
<dbReference type="GeneID" id="66870479"/>
<evidence type="ECO:0008006" key="3">
    <source>
        <dbReference type="Google" id="ProtNLM"/>
    </source>
</evidence>
<keyword evidence="2" id="KW-1185">Reference proteome</keyword>
<dbReference type="EMBL" id="LGTO01000007">
    <property type="protein sequence ID" value="KNE20362.1"/>
    <property type="molecule type" value="Genomic_DNA"/>
</dbReference>
<protein>
    <recommendedName>
        <fullName evidence="3">DUF2487 domain-containing protein</fullName>
    </recommendedName>
</protein>
<evidence type="ECO:0000313" key="2">
    <source>
        <dbReference type="Proteomes" id="UP000036780"/>
    </source>
</evidence>
<sequence>MRWKKSDMTQYIEAKEYIDTVLIPLIPFQMQIDSTIEVNAFQKEWTTALVNELEKELTGRMMLLPPYYYVKTTAKEAELSRVSAWVEEAQHQPFKHVFFLTLDAAWKKHEQALPGTLLWLPGMKSGDLYSADMHRFIRDQVEQMSELIRSYW</sequence>
<evidence type="ECO:0000313" key="1">
    <source>
        <dbReference type="EMBL" id="KNE20362.1"/>
    </source>
</evidence>
<comment type="caution">
    <text evidence="1">The sequence shown here is derived from an EMBL/GenBank/DDBJ whole genome shotgun (WGS) entry which is preliminary data.</text>
</comment>
<dbReference type="Pfam" id="PF10673">
    <property type="entry name" value="DUF2487"/>
    <property type="match status" value="1"/>
</dbReference>
<dbReference type="Proteomes" id="UP000036780">
    <property type="component" value="Unassembled WGS sequence"/>
</dbReference>
<gene>
    <name evidence="1" type="ORF">AFK71_18475</name>
</gene>
<dbReference type="RefSeq" id="WP_050352936.1">
    <property type="nucleotide sequence ID" value="NZ_CP073011.1"/>
</dbReference>